<protein>
    <recommendedName>
        <fullName evidence="3">DUF5666 domain-containing protein</fullName>
    </recommendedName>
</protein>
<sequence length="115" mass="12609">MKRWPTFTPTLTILVAFTELSAAQERKAWEKPVEKPTQGKLPFVGKQQLMTGKVTQANPTTNTFTVMAKGQMVTFNGANLNALPRVGEIIEITYTQTSGGPMQATTINSTKSNTF</sequence>
<dbReference type="HOGENOM" id="CLU_2104541_0_0_0"/>
<dbReference type="Proteomes" id="UP000006898">
    <property type="component" value="Chromosome"/>
</dbReference>
<dbReference type="STRING" id="671143.DAMO_2154"/>
<accession>D5MHH2</accession>
<proteinExistence type="predicted"/>
<dbReference type="AlphaFoldDB" id="D5MHH2"/>
<reference evidence="1 2" key="1">
    <citation type="journal article" date="2010" name="Nature">
        <title>Nitrite-driven anaerobic methane oxidation by oxygenic bacteria.</title>
        <authorList>
            <person name="Ettwig K.F."/>
            <person name="Butler M.K."/>
            <person name="Le Paslier D."/>
            <person name="Pelletier E."/>
            <person name="Mangenot S."/>
            <person name="Kuypers M.M.M."/>
            <person name="Schreiber F."/>
            <person name="Dutilh B.E."/>
            <person name="Zedelius J."/>
            <person name="de Beer D."/>
            <person name="Gloerich J."/>
            <person name="Wessels H.J.C.T."/>
            <person name="van Allen T."/>
            <person name="Luesken F."/>
            <person name="Wu M."/>
            <person name="van de Pas-Schoonen K.T."/>
            <person name="Op den Camp H.J.M."/>
            <person name="Janssen-Megens E.M."/>
            <person name="Francoijs K-J."/>
            <person name="Stunnenberg H."/>
            <person name="Weissenbach J."/>
            <person name="Jetten M.S.M."/>
            <person name="Strous M."/>
        </authorList>
    </citation>
    <scope>NUCLEOTIDE SEQUENCE [LARGE SCALE GENOMIC DNA]</scope>
</reference>
<gene>
    <name evidence="1" type="ORF">DAMO_2154</name>
</gene>
<evidence type="ECO:0008006" key="3">
    <source>
        <dbReference type="Google" id="ProtNLM"/>
    </source>
</evidence>
<evidence type="ECO:0000313" key="1">
    <source>
        <dbReference type="EMBL" id="CBE69204.1"/>
    </source>
</evidence>
<dbReference type="KEGG" id="mox:DAMO_2154"/>
<evidence type="ECO:0000313" key="2">
    <source>
        <dbReference type="Proteomes" id="UP000006898"/>
    </source>
</evidence>
<dbReference type="EMBL" id="FP565575">
    <property type="protein sequence ID" value="CBE69204.1"/>
    <property type="molecule type" value="Genomic_DNA"/>
</dbReference>
<organism evidence="1 2">
    <name type="scientific">Methylomirabilis oxygeniifera</name>
    <dbReference type="NCBI Taxonomy" id="671143"/>
    <lineage>
        <taxon>Bacteria</taxon>
        <taxon>Candidatus Methylomirabilota</taxon>
        <taxon>Candidatus Methylomirabilia</taxon>
        <taxon>Candidatus Methylomirabilales</taxon>
        <taxon>Candidatus Methylomirabilaceae</taxon>
        <taxon>Candidatus Methylomirabilis</taxon>
    </lineage>
</organism>
<name>D5MHH2_METO1</name>